<comment type="caution">
    <text evidence="4">The sequence shown here is derived from an EMBL/GenBank/DDBJ whole genome shotgun (WGS) entry which is preliminary data.</text>
</comment>
<evidence type="ECO:0000259" key="2">
    <source>
        <dbReference type="Pfam" id="PF03118"/>
    </source>
</evidence>
<dbReference type="AlphaFoldDB" id="A0A2S9XQW1"/>
<dbReference type="GO" id="GO:0003677">
    <property type="term" value="F:DNA binding"/>
    <property type="evidence" value="ECO:0007669"/>
    <property type="project" value="InterPro"/>
</dbReference>
<dbReference type="InterPro" id="IPR036388">
    <property type="entry name" value="WH-like_DNA-bd_sf"/>
</dbReference>
<sequence length="1072" mass="117646">MIDPLPSSAIPQADCIERALEYAVLLHYRQFALRDLVYRGRDAMYYRAAAQLLGLTDASGQPTATVVEFVHGGVDPLELLRASFERSAVGLAWARFGKGGLWSLDPDSAEAFLATATELAPATAERRAKTLRTWWHELAPEHSGPSVEQLRAELLARPLSSFHLSARTTNVFRRAGFELVHQVVALTSVGLLELRSFGQICLREVDGLLSQAPPGETIDELAAALSAGQVSWPAGFDTATATATATAAAPSPATVDPELIDLTQLSWNQLATTLPAHILALSIEQVDLPTRTYTFCDSEGIETIGQLVARSKAEVREARGVGPGTLARSLEQLLQTWQRYPTPAHLQTGTSADPAHSFDPSAFATVLELWEARLSHLPDRDAQVVLRRSGAVGEAETLEAISETLGVTRERVRQIEGRGLTRLRAEQSWMSRIRATLTAARGEASYLWLSDLEDDSFLQPLVDRPAFVRYLANRVIPDDWHAYAWDRDDVLLTHKREREPEVAYEELAAALRRTEWPAPYSSFLELVGAQLLADEADLRPLFIQRAQASLAVDNDDHPSEVLRFGHSRDARVLAYLTTREGPVSVRELHQLFGRGALPDECVIVARGHVALPRHFRDFELWERRLVPLAKRFMERAGPERQWMAHDLLELAGEEGRLPDWITPWLLSSMLRRSGEVEDLGRQRFALRGSVPQTRVHLVPAAVEILDRAGAPIPEDQLRARLGERVEVLDATFNTLRTSIPVFPLGDGRLGLIERDIPGGLDAIQLAGELLEVVLRQRGRGLSYHQALGELRQLSPEHAQWTTGMVAVVARARPTIIANRSGIGLDSWDGVRVPTQAELLLELLNAGEGVARVDAFLATLRELHGREPQRASIAGTANFVGARLRGEFVVLADLADDFIPPIERRRSQPEPTSEPSAATPAPSLSPAPAALALGHPSATALPPQFPSARDLALPRAARELYTKLTQELPGDWASLLARCHAHAAQFAALTQRNEFLPVNEARKLAAGLPLLVERAQASGDPVALRLAWVAARYFEIADDGELDFTIGGLDDDVAVFNAIVSHLGFAELAFDLT</sequence>
<dbReference type="Pfam" id="PF04545">
    <property type="entry name" value="Sigma70_r4"/>
    <property type="match status" value="1"/>
</dbReference>
<feature type="region of interest" description="Disordered" evidence="1">
    <location>
        <begin position="900"/>
        <end position="928"/>
    </location>
</feature>
<dbReference type="Pfam" id="PF03118">
    <property type="entry name" value="RNA_pol_A_CTD"/>
    <property type="match status" value="1"/>
</dbReference>
<proteinExistence type="predicted"/>
<dbReference type="RefSeq" id="WP_106094328.1">
    <property type="nucleotide sequence ID" value="NZ_PVNL01000138.1"/>
</dbReference>
<evidence type="ECO:0000313" key="5">
    <source>
        <dbReference type="Proteomes" id="UP000238823"/>
    </source>
</evidence>
<organism evidence="4 5">
    <name type="scientific">Enhygromyxa salina</name>
    <dbReference type="NCBI Taxonomy" id="215803"/>
    <lineage>
        <taxon>Bacteria</taxon>
        <taxon>Pseudomonadati</taxon>
        <taxon>Myxococcota</taxon>
        <taxon>Polyangia</taxon>
        <taxon>Nannocystales</taxon>
        <taxon>Nannocystaceae</taxon>
        <taxon>Enhygromyxa</taxon>
    </lineage>
</organism>
<gene>
    <name evidence="4" type="primary">sigA_3</name>
    <name evidence="4" type="ORF">ENSA7_75670</name>
</gene>
<dbReference type="SUPFAM" id="SSF88659">
    <property type="entry name" value="Sigma3 and sigma4 domains of RNA polymerase sigma factors"/>
    <property type="match status" value="1"/>
</dbReference>
<reference evidence="4 5" key="1">
    <citation type="submission" date="2018-03" db="EMBL/GenBank/DDBJ databases">
        <title>Draft Genome Sequences of the Obligatory Marine Myxobacteria Enhygromyxa salina SWB007.</title>
        <authorList>
            <person name="Poehlein A."/>
            <person name="Moghaddam J.A."/>
            <person name="Harms H."/>
            <person name="Alanjari M."/>
            <person name="Koenig G.M."/>
            <person name="Daniel R."/>
            <person name="Schaeberle T.F."/>
        </authorList>
    </citation>
    <scope>NUCLEOTIDE SEQUENCE [LARGE SCALE GENOMIC DNA]</scope>
    <source>
        <strain evidence="4 5">SWB007</strain>
    </source>
</reference>
<feature type="compositionally biased region" description="Low complexity" evidence="1">
    <location>
        <begin position="908"/>
        <end position="928"/>
    </location>
</feature>
<name>A0A2S9XQW1_9BACT</name>
<dbReference type="OrthoDB" id="7052271at2"/>
<dbReference type="CDD" id="cd06171">
    <property type="entry name" value="Sigma70_r4"/>
    <property type="match status" value="1"/>
</dbReference>
<protein>
    <submittedName>
        <fullName evidence="4">RNA polymerase sigma factor SigA</fullName>
    </submittedName>
</protein>
<dbReference type="GO" id="GO:0006352">
    <property type="term" value="P:DNA-templated transcription initiation"/>
    <property type="evidence" value="ECO:0007669"/>
    <property type="project" value="InterPro"/>
</dbReference>
<evidence type="ECO:0000256" key="1">
    <source>
        <dbReference type="SAM" id="MobiDB-lite"/>
    </source>
</evidence>
<dbReference type="InterPro" id="IPR011260">
    <property type="entry name" value="RNAP_asu_C"/>
</dbReference>
<dbReference type="InterPro" id="IPR007630">
    <property type="entry name" value="RNA_pol_sigma70_r4"/>
</dbReference>
<dbReference type="InterPro" id="IPR013324">
    <property type="entry name" value="RNA_pol_sigma_r3/r4-like"/>
</dbReference>
<dbReference type="Proteomes" id="UP000238823">
    <property type="component" value="Unassembled WGS sequence"/>
</dbReference>
<feature type="domain" description="RNA polymerase sigma-70 region 4" evidence="3">
    <location>
        <begin position="374"/>
        <end position="425"/>
    </location>
</feature>
<dbReference type="GO" id="GO:0003899">
    <property type="term" value="F:DNA-directed RNA polymerase activity"/>
    <property type="evidence" value="ECO:0007669"/>
    <property type="project" value="InterPro"/>
</dbReference>
<evidence type="ECO:0000259" key="3">
    <source>
        <dbReference type="Pfam" id="PF04545"/>
    </source>
</evidence>
<dbReference type="InterPro" id="IPR000943">
    <property type="entry name" value="RNA_pol_sigma70"/>
</dbReference>
<dbReference type="Gene3D" id="1.10.150.20">
    <property type="entry name" value="5' to 3' exonuclease, C-terminal subdomain"/>
    <property type="match status" value="2"/>
</dbReference>
<evidence type="ECO:0000313" key="4">
    <source>
        <dbReference type="EMBL" id="PRP95253.1"/>
    </source>
</evidence>
<dbReference type="PRINTS" id="PR00046">
    <property type="entry name" value="SIGMA70FCT"/>
</dbReference>
<dbReference type="EMBL" id="PVNL01000138">
    <property type="protein sequence ID" value="PRP95253.1"/>
    <property type="molecule type" value="Genomic_DNA"/>
</dbReference>
<dbReference type="GO" id="GO:0003700">
    <property type="term" value="F:DNA-binding transcription factor activity"/>
    <property type="evidence" value="ECO:0007669"/>
    <property type="project" value="InterPro"/>
</dbReference>
<feature type="domain" description="RNA polymerase alpha subunit C-terminal" evidence="2">
    <location>
        <begin position="151"/>
        <end position="210"/>
    </location>
</feature>
<dbReference type="Gene3D" id="1.10.10.10">
    <property type="entry name" value="Winged helix-like DNA-binding domain superfamily/Winged helix DNA-binding domain"/>
    <property type="match status" value="1"/>
</dbReference>
<accession>A0A2S9XQW1</accession>
<dbReference type="SUPFAM" id="SSF47789">
    <property type="entry name" value="C-terminal domain of RNA polymerase alpha subunit"/>
    <property type="match status" value="2"/>
</dbReference>